<dbReference type="Pfam" id="PF00795">
    <property type="entry name" value="CN_hydrolase"/>
    <property type="match status" value="1"/>
</dbReference>
<dbReference type="InterPro" id="IPR036526">
    <property type="entry name" value="C-N_Hydrolase_sf"/>
</dbReference>
<dbReference type="PROSITE" id="PS50263">
    <property type="entry name" value="CN_HYDROLASE"/>
    <property type="match status" value="1"/>
</dbReference>
<dbReference type="PANTHER" id="PTHR23088:SF27">
    <property type="entry name" value="DEAMINATED GLUTATHIONE AMIDASE"/>
    <property type="match status" value="1"/>
</dbReference>
<dbReference type="Gene3D" id="3.60.110.10">
    <property type="entry name" value="Carbon-nitrogen hydrolase"/>
    <property type="match status" value="1"/>
</dbReference>
<accession>A0AAD2H5G5</accession>
<keyword evidence="4" id="KW-1185">Reference proteome</keyword>
<evidence type="ECO:0000313" key="4">
    <source>
        <dbReference type="Proteomes" id="UP001295794"/>
    </source>
</evidence>
<comment type="caution">
    <text evidence="3">The sequence shown here is derived from an EMBL/GenBank/DDBJ whole genome shotgun (WGS) entry which is preliminary data.</text>
</comment>
<dbReference type="Proteomes" id="UP001295794">
    <property type="component" value="Unassembled WGS sequence"/>
</dbReference>
<evidence type="ECO:0000313" key="3">
    <source>
        <dbReference type="EMBL" id="CAK5269422.1"/>
    </source>
</evidence>
<dbReference type="EMBL" id="CAVNYO010000147">
    <property type="protein sequence ID" value="CAK5269422.1"/>
    <property type="molecule type" value="Genomic_DNA"/>
</dbReference>
<dbReference type="SUPFAM" id="SSF56317">
    <property type="entry name" value="Carbon-nitrogen hydrolase"/>
    <property type="match status" value="1"/>
</dbReference>
<dbReference type="CDD" id="cd07572">
    <property type="entry name" value="nit"/>
    <property type="match status" value="1"/>
</dbReference>
<organism evidence="3 4">
    <name type="scientific">Mycena citricolor</name>
    <dbReference type="NCBI Taxonomy" id="2018698"/>
    <lineage>
        <taxon>Eukaryota</taxon>
        <taxon>Fungi</taxon>
        <taxon>Dikarya</taxon>
        <taxon>Basidiomycota</taxon>
        <taxon>Agaricomycotina</taxon>
        <taxon>Agaricomycetes</taxon>
        <taxon>Agaricomycetidae</taxon>
        <taxon>Agaricales</taxon>
        <taxon>Marasmiineae</taxon>
        <taxon>Mycenaceae</taxon>
        <taxon>Mycena</taxon>
    </lineage>
</organism>
<evidence type="ECO:0000259" key="2">
    <source>
        <dbReference type="PROSITE" id="PS50263"/>
    </source>
</evidence>
<keyword evidence="1" id="KW-0378">Hydrolase</keyword>
<protein>
    <recommendedName>
        <fullName evidence="2">CN hydrolase domain-containing protein</fullName>
    </recommendedName>
</protein>
<dbReference type="PANTHER" id="PTHR23088">
    <property type="entry name" value="NITRILASE-RELATED"/>
    <property type="match status" value="1"/>
</dbReference>
<dbReference type="InterPro" id="IPR003010">
    <property type="entry name" value="C-N_Hydrolase"/>
</dbReference>
<gene>
    <name evidence="3" type="ORF">MYCIT1_LOCUS13124</name>
</gene>
<proteinExistence type="predicted"/>
<sequence>MPLIACGQICSTNDVGHNLAISVQLARDAAAQGATALFLPEASDYISNNAHEGYLLAAPLASHKYALGLQAVAKELGIYISVGIHERPGPEDMAGEAPGSERVFNTHVCISPDGTLKAFYRKLHLFDVQLKESSAASAGESDRMIPGDRVPEPVDMGALGRLGMEICYDIRFPELHTILRRKGADIIAIPAAFTLPTGRAHWYTLVRSIAIAYQVYVVASAQAGAHTPARSSWGQALVFDPWGRELGRLPSIDETADPSKPMPSQFVLAEIDLAVVESVREQIPLAFQKREDVYGVVGRDALALAPTTTTAAAEPYLLTRLWKGIQSMLGYGEPAIRLLPSHNDEKSTRY</sequence>
<dbReference type="PROSITE" id="PS01227">
    <property type="entry name" value="UPF0012"/>
    <property type="match status" value="1"/>
</dbReference>
<dbReference type="AlphaFoldDB" id="A0AAD2H5G5"/>
<reference evidence="3" key="1">
    <citation type="submission" date="2023-11" db="EMBL/GenBank/DDBJ databases">
        <authorList>
            <person name="De Vega J J."/>
            <person name="De Vega J J."/>
        </authorList>
    </citation>
    <scope>NUCLEOTIDE SEQUENCE</scope>
</reference>
<dbReference type="GO" id="GO:0016811">
    <property type="term" value="F:hydrolase activity, acting on carbon-nitrogen (but not peptide) bonds, in linear amides"/>
    <property type="evidence" value="ECO:0007669"/>
    <property type="project" value="InterPro"/>
</dbReference>
<feature type="domain" description="CN hydrolase" evidence="2">
    <location>
        <begin position="1"/>
        <end position="273"/>
    </location>
</feature>
<dbReference type="InterPro" id="IPR045254">
    <property type="entry name" value="Nit1/2_C-N_Hydrolase"/>
</dbReference>
<dbReference type="InterPro" id="IPR001110">
    <property type="entry name" value="UPF0012_CS"/>
</dbReference>
<name>A0AAD2H5G5_9AGAR</name>
<evidence type="ECO:0000256" key="1">
    <source>
        <dbReference type="ARBA" id="ARBA00022801"/>
    </source>
</evidence>